<protein>
    <submittedName>
        <fullName evidence="1">Uncharacterized protein</fullName>
    </submittedName>
</protein>
<comment type="caution">
    <text evidence="1">The sequence shown here is derived from an EMBL/GenBank/DDBJ whole genome shotgun (WGS) entry which is preliminary data.</text>
</comment>
<name>A0ACC0BX02_CATRO</name>
<evidence type="ECO:0000313" key="2">
    <source>
        <dbReference type="Proteomes" id="UP001060085"/>
    </source>
</evidence>
<sequence length="170" mass="19215">MQQHRLVTTSSYQTVIKTEPNYYYKNLFTITDQNKKGSKMRKIETYSTTFQFFAFSAFPVSNPSNGSSASSALASMMNDCPTCSTGEEQDESLSNRWPQKKLSVSLSKKRPFLFTAVTYTVTRGLACTDEQVRVPKGRTENDQTDCSKKEREKTEGQREQEAAAAQQSEK</sequence>
<dbReference type="EMBL" id="CM044702">
    <property type="protein sequence ID" value="KAI5677224.1"/>
    <property type="molecule type" value="Genomic_DNA"/>
</dbReference>
<proteinExistence type="predicted"/>
<keyword evidence="2" id="KW-1185">Reference proteome</keyword>
<dbReference type="Proteomes" id="UP001060085">
    <property type="component" value="Linkage Group LG02"/>
</dbReference>
<reference evidence="2" key="1">
    <citation type="journal article" date="2023" name="Nat. Plants">
        <title>Single-cell RNA sequencing provides a high-resolution roadmap for understanding the multicellular compartmentation of specialized metabolism.</title>
        <authorList>
            <person name="Sun S."/>
            <person name="Shen X."/>
            <person name="Li Y."/>
            <person name="Li Y."/>
            <person name="Wang S."/>
            <person name="Li R."/>
            <person name="Zhang H."/>
            <person name="Shen G."/>
            <person name="Guo B."/>
            <person name="Wei J."/>
            <person name="Xu J."/>
            <person name="St-Pierre B."/>
            <person name="Chen S."/>
            <person name="Sun C."/>
        </authorList>
    </citation>
    <scope>NUCLEOTIDE SEQUENCE [LARGE SCALE GENOMIC DNA]</scope>
</reference>
<evidence type="ECO:0000313" key="1">
    <source>
        <dbReference type="EMBL" id="KAI5677224.1"/>
    </source>
</evidence>
<gene>
    <name evidence="1" type="ORF">M9H77_08174</name>
</gene>
<accession>A0ACC0BX02</accession>
<organism evidence="1 2">
    <name type="scientific">Catharanthus roseus</name>
    <name type="common">Madagascar periwinkle</name>
    <name type="synonym">Vinca rosea</name>
    <dbReference type="NCBI Taxonomy" id="4058"/>
    <lineage>
        <taxon>Eukaryota</taxon>
        <taxon>Viridiplantae</taxon>
        <taxon>Streptophyta</taxon>
        <taxon>Embryophyta</taxon>
        <taxon>Tracheophyta</taxon>
        <taxon>Spermatophyta</taxon>
        <taxon>Magnoliopsida</taxon>
        <taxon>eudicotyledons</taxon>
        <taxon>Gunneridae</taxon>
        <taxon>Pentapetalae</taxon>
        <taxon>asterids</taxon>
        <taxon>lamiids</taxon>
        <taxon>Gentianales</taxon>
        <taxon>Apocynaceae</taxon>
        <taxon>Rauvolfioideae</taxon>
        <taxon>Vinceae</taxon>
        <taxon>Catharanthinae</taxon>
        <taxon>Catharanthus</taxon>
    </lineage>
</organism>